<name>A0ABX3GL39_9BACL</name>
<sequence length="109" mass="12469">MQKKKKKEPAPWRAGILDHHKRGGLTQKQMGDISPQVRKEVRERSKGICELRLKCTGARAVQQAHITGRKQLTHKTTAEDLRDACVACHIYIDETPEGIRYKRQLREGA</sequence>
<comment type="caution">
    <text evidence="2">The sequence shown here is derived from an EMBL/GenBank/DDBJ whole genome shotgun (WGS) entry which is preliminary data.</text>
</comment>
<evidence type="ECO:0000313" key="3">
    <source>
        <dbReference type="Proteomes" id="UP000187158"/>
    </source>
</evidence>
<keyword evidence="3" id="KW-1185">Reference proteome</keyword>
<reference evidence="2 3" key="1">
    <citation type="submission" date="2016-11" db="EMBL/GenBank/DDBJ databases">
        <title>Paenibacillus species isolates.</title>
        <authorList>
            <person name="Beno S.M."/>
        </authorList>
    </citation>
    <scope>NUCLEOTIDE SEQUENCE [LARGE SCALE GENOMIC DNA]</scope>
    <source>
        <strain evidence="2 3">FSL H7-0433</strain>
    </source>
</reference>
<dbReference type="RefSeq" id="WP_076219310.1">
    <property type="nucleotide sequence ID" value="NZ_MPVM01000002.1"/>
</dbReference>
<evidence type="ECO:0000256" key="1">
    <source>
        <dbReference type="SAM" id="MobiDB-lite"/>
    </source>
</evidence>
<feature type="region of interest" description="Disordered" evidence="1">
    <location>
        <begin position="1"/>
        <end position="39"/>
    </location>
</feature>
<organism evidence="2 3">
    <name type="scientific">Paenibacillus odorifer</name>
    <dbReference type="NCBI Taxonomy" id="189426"/>
    <lineage>
        <taxon>Bacteria</taxon>
        <taxon>Bacillati</taxon>
        <taxon>Bacillota</taxon>
        <taxon>Bacilli</taxon>
        <taxon>Bacillales</taxon>
        <taxon>Paenibacillaceae</taxon>
        <taxon>Paenibacillus</taxon>
    </lineage>
</organism>
<dbReference type="Proteomes" id="UP000187158">
    <property type="component" value="Unassembled WGS sequence"/>
</dbReference>
<gene>
    <name evidence="2" type="ORF">BSO21_17850</name>
</gene>
<proteinExistence type="predicted"/>
<protein>
    <recommendedName>
        <fullName evidence="4">HNH endonuclease</fullName>
    </recommendedName>
</protein>
<evidence type="ECO:0008006" key="4">
    <source>
        <dbReference type="Google" id="ProtNLM"/>
    </source>
</evidence>
<dbReference type="EMBL" id="MPVP01000115">
    <property type="protein sequence ID" value="OMD30772.1"/>
    <property type="molecule type" value="Genomic_DNA"/>
</dbReference>
<accession>A0ABX3GL39</accession>
<evidence type="ECO:0000313" key="2">
    <source>
        <dbReference type="EMBL" id="OMD30772.1"/>
    </source>
</evidence>